<keyword evidence="10" id="KW-0482">Metalloprotease</keyword>
<evidence type="ECO:0000256" key="6">
    <source>
        <dbReference type="ARBA" id="ARBA00022723"/>
    </source>
</evidence>
<proteinExistence type="inferred from homology"/>
<evidence type="ECO:0000256" key="10">
    <source>
        <dbReference type="ARBA" id="ARBA00023049"/>
    </source>
</evidence>
<dbReference type="AlphaFoldDB" id="A0A6J6AFL9"/>
<feature type="transmembrane region" description="Helical" evidence="12">
    <location>
        <begin position="96"/>
        <end position="116"/>
    </location>
</feature>
<feature type="transmembrane region" description="Helical" evidence="12">
    <location>
        <begin position="26"/>
        <end position="55"/>
    </location>
</feature>
<evidence type="ECO:0000313" key="14">
    <source>
        <dbReference type="EMBL" id="CAB4367637.1"/>
    </source>
</evidence>
<comment type="cofactor">
    <cofactor evidence="1">
        <name>Zn(2+)</name>
        <dbReference type="ChEBI" id="CHEBI:29105"/>
    </cofactor>
</comment>
<comment type="subcellular location">
    <subcellularLocation>
        <location evidence="2">Membrane</location>
        <topology evidence="2">Multi-pass membrane protein</topology>
    </subcellularLocation>
</comment>
<gene>
    <name evidence="14" type="ORF">UFOPK4179_00424</name>
</gene>
<keyword evidence="7" id="KW-0378">Hydrolase</keyword>
<comment type="similarity">
    <text evidence="3">Belongs to the peptidase M50B family.</text>
</comment>
<keyword evidence="4" id="KW-0645">Protease</keyword>
<feature type="transmembrane region" description="Helical" evidence="12">
    <location>
        <begin position="136"/>
        <end position="161"/>
    </location>
</feature>
<evidence type="ECO:0000256" key="7">
    <source>
        <dbReference type="ARBA" id="ARBA00022801"/>
    </source>
</evidence>
<keyword evidence="8" id="KW-0862">Zinc</keyword>
<protein>
    <submittedName>
        <fullName evidence="14">Unannotated protein</fullName>
    </submittedName>
</protein>
<keyword evidence="11 12" id="KW-0472">Membrane</keyword>
<feature type="domain" description="Peptidase M50" evidence="13">
    <location>
        <begin position="135"/>
        <end position="184"/>
    </location>
</feature>
<dbReference type="GO" id="GO:0046872">
    <property type="term" value="F:metal ion binding"/>
    <property type="evidence" value="ECO:0007669"/>
    <property type="project" value="UniProtKB-KW"/>
</dbReference>
<sequence length="331" mass="35786">MRSPTHQGARNVFNVFGFPTTIRPGFGVFLAFLVFLYPFPLGLWMAGAVGIFTLLHELGHALAARMSGCTAYISLDFMVAYAAYEPHTPLTWTQKARISLAGPSLQIVSAVAVLLLNSTNPFSRSDIAISDATISIWWAGIALGALNLIPLLPLDGGAFVASVVEHFMPGKGNDLVLKLSAAVTALAFGLCIAVGFTELAPLFVFMLFMQYQTITAPQRQKKFLLNPALAPEGDPNFDAMVAAGLLLSADAHRALRFATESYRLCPADTNAFIAARCAMKLGDHALAVQWLHVAEQSQCDSGRFQMLMNHATDFGVLRGRADVSDQWFTNS</sequence>
<evidence type="ECO:0000259" key="13">
    <source>
        <dbReference type="Pfam" id="PF02163"/>
    </source>
</evidence>
<feature type="transmembrane region" description="Helical" evidence="12">
    <location>
        <begin position="181"/>
        <end position="209"/>
    </location>
</feature>
<dbReference type="EMBL" id="CAETWZ010000025">
    <property type="protein sequence ID" value="CAB4367637.1"/>
    <property type="molecule type" value="Genomic_DNA"/>
</dbReference>
<dbReference type="PANTHER" id="PTHR39188:SF3">
    <property type="entry name" value="STAGE IV SPORULATION PROTEIN FB"/>
    <property type="match status" value="1"/>
</dbReference>
<keyword evidence="9 12" id="KW-1133">Transmembrane helix</keyword>
<name>A0A6J6AFL9_9ZZZZ</name>
<dbReference type="GO" id="GO:0008237">
    <property type="term" value="F:metallopeptidase activity"/>
    <property type="evidence" value="ECO:0007669"/>
    <property type="project" value="UniProtKB-KW"/>
</dbReference>
<accession>A0A6J6AFL9</accession>
<dbReference type="GO" id="GO:0016020">
    <property type="term" value="C:membrane"/>
    <property type="evidence" value="ECO:0007669"/>
    <property type="project" value="UniProtKB-SubCell"/>
</dbReference>
<organism evidence="14">
    <name type="scientific">freshwater metagenome</name>
    <dbReference type="NCBI Taxonomy" id="449393"/>
    <lineage>
        <taxon>unclassified sequences</taxon>
        <taxon>metagenomes</taxon>
        <taxon>ecological metagenomes</taxon>
    </lineage>
</organism>
<dbReference type="GO" id="GO:0006508">
    <property type="term" value="P:proteolysis"/>
    <property type="evidence" value="ECO:0007669"/>
    <property type="project" value="UniProtKB-KW"/>
</dbReference>
<evidence type="ECO:0000256" key="5">
    <source>
        <dbReference type="ARBA" id="ARBA00022692"/>
    </source>
</evidence>
<evidence type="ECO:0000256" key="4">
    <source>
        <dbReference type="ARBA" id="ARBA00022670"/>
    </source>
</evidence>
<evidence type="ECO:0000256" key="12">
    <source>
        <dbReference type="SAM" id="Phobius"/>
    </source>
</evidence>
<evidence type="ECO:0000256" key="11">
    <source>
        <dbReference type="ARBA" id="ARBA00023136"/>
    </source>
</evidence>
<reference evidence="14" key="1">
    <citation type="submission" date="2020-05" db="EMBL/GenBank/DDBJ databases">
        <authorList>
            <person name="Chiriac C."/>
            <person name="Salcher M."/>
            <person name="Ghai R."/>
            <person name="Kavagutti S V."/>
        </authorList>
    </citation>
    <scope>NUCLEOTIDE SEQUENCE</scope>
</reference>
<keyword evidence="5 12" id="KW-0812">Transmembrane</keyword>
<evidence type="ECO:0000256" key="8">
    <source>
        <dbReference type="ARBA" id="ARBA00022833"/>
    </source>
</evidence>
<evidence type="ECO:0000256" key="3">
    <source>
        <dbReference type="ARBA" id="ARBA00007931"/>
    </source>
</evidence>
<evidence type="ECO:0000256" key="9">
    <source>
        <dbReference type="ARBA" id="ARBA00022989"/>
    </source>
</evidence>
<keyword evidence="6" id="KW-0479">Metal-binding</keyword>
<dbReference type="InterPro" id="IPR008915">
    <property type="entry name" value="Peptidase_M50"/>
</dbReference>
<feature type="transmembrane region" description="Helical" evidence="12">
    <location>
        <begin position="62"/>
        <end position="84"/>
    </location>
</feature>
<evidence type="ECO:0000256" key="2">
    <source>
        <dbReference type="ARBA" id="ARBA00004141"/>
    </source>
</evidence>
<dbReference type="Pfam" id="PF02163">
    <property type="entry name" value="Peptidase_M50"/>
    <property type="match status" value="1"/>
</dbReference>
<evidence type="ECO:0000256" key="1">
    <source>
        <dbReference type="ARBA" id="ARBA00001947"/>
    </source>
</evidence>
<dbReference type="PANTHER" id="PTHR39188">
    <property type="entry name" value="MEMBRANE-ASSOCIATED ZINC METALLOPROTEASE M50B"/>
    <property type="match status" value="1"/>
</dbReference>